<dbReference type="Pfam" id="PF10102">
    <property type="entry name" value="DUF2341"/>
    <property type="match status" value="1"/>
</dbReference>
<protein>
    <recommendedName>
        <fullName evidence="2">DUF2341 domain-containing protein</fullName>
    </recommendedName>
</protein>
<dbReference type="AlphaFoldDB" id="X1HTP1"/>
<name>X1HTP1_9ZZZZ</name>
<feature type="non-terminal residue" evidence="3">
    <location>
        <position position="1"/>
    </location>
</feature>
<evidence type="ECO:0000256" key="1">
    <source>
        <dbReference type="SAM" id="MobiDB-lite"/>
    </source>
</evidence>
<sequence>LDLFEYANDEDCQNAYVSSGLWTVDGLEYTTRIKLTIDRSKISATLTDFPLLVKLTTNELDFTKSNPDGFDIRFTQSDGETLLKYERERHDSGNSLAEYWVKLPDPGETGDASDTYFYMYYRTTDTDDGADETAVWDEHFKAVYHLDDPNTGTHVDDSTTLNDGTKKGSSNPSQADAKIGKGQDFSSDEITCGTNLMYQYLTFEAWVNPDSLSLPNHKSLMVLLNICHKLYPLFLFLEYLPYHLPHLQQRPNIIPD</sequence>
<proteinExistence type="predicted"/>
<comment type="caution">
    <text evidence="3">The sequence shown here is derived from an EMBL/GenBank/DDBJ whole genome shotgun (WGS) entry which is preliminary data.</text>
</comment>
<gene>
    <name evidence="3" type="ORF">S03H2_35462</name>
</gene>
<feature type="domain" description="DUF2341" evidence="2">
    <location>
        <begin position="68"/>
        <end position="151"/>
    </location>
</feature>
<evidence type="ECO:0000259" key="2">
    <source>
        <dbReference type="Pfam" id="PF10102"/>
    </source>
</evidence>
<feature type="compositionally biased region" description="Polar residues" evidence="1">
    <location>
        <begin position="151"/>
        <end position="174"/>
    </location>
</feature>
<feature type="region of interest" description="Disordered" evidence="1">
    <location>
        <begin position="151"/>
        <end position="181"/>
    </location>
</feature>
<evidence type="ECO:0000313" key="3">
    <source>
        <dbReference type="EMBL" id="GAH48648.1"/>
    </source>
</evidence>
<dbReference type="EMBL" id="BARU01021693">
    <property type="protein sequence ID" value="GAH48648.1"/>
    <property type="molecule type" value="Genomic_DNA"/>
</dbReference>
<accession>X1HTP1</accession>
<reference evidence="3" key="1">
    <citation type="journal article" date="2014" name="Front. Microbiol.">
        <title>High frequency of phylogenetically diverse reductive dehalogenase-homologous genes in deep subseafloor sedimentary metagenomes.</title>
        <authorList>
            <person name="Kawai M."/>
            <person name="Futagami T."/>
            <person name="Toyoda A."/>
            <person name="Takaki Y."/>
            <person name="Nishi S."/>
            <person name="Hori S."/>
            <person name="Arai W."/>
            <person name="Tsubouchi T."/>
            <person name="Morono Y."/>
            <person name="Uchiyama I."/>
            <person name="Ito T."/>
            <person name="Fujiyama A."/>
            <person name="Inagaki F."/>
            <person name="Takami H."/>
        </authorList>
    </citation>
    <scope>NUCLEOTIDE SEQUENCE</scope>
    <source>
        <strain evidence="3">Expedition CK06-06</strain>
    </source>
</reference>
<dbReference type="InterPro" id="IPR018765">
    <property type="entry name" value="DUF2341"/>
</dbReference>
<organism evidence="3">
    <name type="scientific">marine sediment metagenome</name>
    <dbReference type="NCBI Taxonomy" id="412755"/>
    <lineage>
        <taxon>unclassified sequences</taxon>
        <taxon>metagenomes</taxon>
        <taxon>ecological metagenomes</taxon>
    </lineage>
</organism>